<dbReference type="AlphaFoldDB" id="A0A2X0P3Q9"/>
<accession>A0A2X0P3Q9</accession>
<feature type="compositionally biased region" description="Low complexity" evidence="1">
    <location>
        <begin position="18"/>
        <end position="33"/>
    </location>
</feature>
<evidence type="ECO:0000313" key="2">
    <source>
        <dbReference type="EMBL" id="SGY64003.1"/>
    </source>
</evidence>
<evidence type="ECO:0000313" key="3">
    <source>
        <dbReference type="Proteomes" id="UP000249464"/>
    </source>
</evidence>
<dbReference type="Proteomes" id="UP000249464">
    <property type="component" value="Unassembled WGS sequence"/>
</dbReference>
<evidence type="ECO:0000256" key="1">
    <source>
        <dbReference type="SAM" id="MobiDB-lite"/>
    </source>
</evidence>
<reference evidence="2 3" key="1">
    <citation type="submission" date="2016-11" db="EMBL/GenBank/DDBJ databases">
        <authorList>
            <person name="Jaros S."/>
            <person name="Januszkiewicz K."/>
            <person name="Wedrychowicz H."/>
        </authorList>
    </citation>
    <scope>NUCLEOTIDE SEQUENCE [LARGE SCALE GENOMIC DNA]</scope>
</reference>
<gene>
    <name evidence="2" type="primary">BQ5605_C007g04858</name>
    <name evidence="2" type="ORF">BQ5605_C007G04858</name>
</gene>
<name>A0A2X0P3Q9_9BASI</name>
<protein>
    <submittedName>
        <fullName evidence="2">BQ5605_C007g04858 protein</fullName>
    </submittedName>
</protein>
<proteinExistence type="predicted"/>
<dbReference type="EMBL" id="FQNC01000045">
    <property type="protein sequence ID" value="SGY64003.1"/>
    <property type="molecule type" value="Genomic_DNA"/>
</dbReference>
<feature type="region of interest" description="Disordered" evidence="1">
    <location>
        <begin position="1"/>
        <end position="56"/>
    </location>
</feature>
<sequence>MSSASEPDSHNVEEVVAEADAGAAATAATGVDDSASELSRSSGRQQTPEEQDGGML</sequence>
<organism evidence="2 3">
    <name type="scientific">Microbotryum silenes-dioicae</name>
    <dbReference type="NCBI Taxonomy" id="796604"/>
    <lineage>
        <taxon>Eukaryota</taxon>
        <taxon>Fungi</taxon>
        <taxon>Dikarya</taxon>
        <taxon>Basidiomycota</taxon>
        <taxon>Pucciniomycotina</taxon>
        <taxon>Microbotryomycetes</taxon>
        <taxon>Microbotryales</taxon>
        <taxon>Microbotryaceae</taxon>
        <taxon>Microbotryum</taxon>
    </lineage>
</organism>
<feature type="compositionally biased region" description="Polar residues" evidence="1">
    <location>
        <begin position="37"/>
        <end position="48"/>
    </location>
</feature>
<keyword evidence="3" id="KW-1185">Reference proteome</keyword>